<keyword evidence="1" id="KW-0472">Membrane</keyword>
<name>A0A914WHH4_9BILA</name>
<keyword evidence="1" id="KW-1133">Transmembrane helix</keyword>
<feature type="transmembrane region" description="Helical" evidence="1">
    <location>
        <begin position="12"/>
        <end position="38"/>
    </location>
</feature>
<dbReference type="AlphaFoldDB" id="A0A914WHH4"/>
<protein>
    <submittedName>
        <fullName evidence="3">Uncharacterized protein</fullName>
    </submittedName>
</protein>
<keyword evidence="2" id="KW-1185">Reference proteome</keyword>
<sequence>MEAATGAKFILLFLGLVEAAIGVLMVVGGVLAIVYLSWLHVVGHGIWGGVLIASVGLIVIIAVFRKRSAIFLVHTVFGTILLLLIFPPITVLWALEVDVNAWWSHGDPDWCRNGCDDEADERSPYYNASNIGQVIGGSLSAPDANLGAWDKFRQAYLQQAFWPERLGQNIFSALNNEMSYLIHGEIPCDSILWQDNCHKNETAWLVCLLCLCLSAVGAVVVFVSLCLSCCTYAQCFSNRRSSSAGAGQGFNMFHSHHSPSVSPVPNYKPWHSPAIGSAQPPQYEQIAPH</sequence>
<evidence type="ECO:0000256" key="1">
    <source>
        <dbReference type="SAM" id="Phobius"/>
    </source>
</evidence>
<feature type="transmembrane region" description="Helical" evidence="1">
    <location>
        <begin position="44"/>
        <end position="64"/>
    </location>
</feature>
<feature type="transmembrane region" description="Helical" evidence="1">
    <location>
        <begin position="71"/>
        <end position="95"/>
    </location>
</feature>
<dbReference type="WBParaSite" id="PSAMB.scaffold4026size15960.g23229.t1">
    <property type="protein sequence ID" value="PSAMB.scaffold4026size15960.g23229.t1"/>
    <property type="gene ID" value="PSAMB.scaffold4026size15960.g23229"/>
</dbReference>
<accession>A0A914WHH4</accession>
<organism evidence="2 3">
    <name type="scientific">Plectus sambesii</name>
    <dbReference type="NCBI Taxonomy" id="2011161"/>
    <lineage>
        <taxon>Eukaryota</taxon>
        <taxon>Metazoa</taxon>
        <taxon>Ecdysozoa</taxon>
        <taxon>Nematoda</taxon>
        <taxon>Chromadorea</taxon>
        <taxon>Plectida</taxon>
        <taxon>Plectina</taxon>
        <taxon>Plectoidea</taxon>
        <taxon>Plectidae</taxon>
        <taxon>Plectus</taxon>
    </lineage>
</organism>
<feature type="transmembrane region" description="Helical" evidence="1">
    <location>
        <begin position="203"/>
        <end position="233"/>
    </location>
</feature>
<evidence type="ECO:0000313" key="2">
    <source>
        <dbReference type="Proteomes" id="UP000887566"/>
    </source>
</evidence>
<reference evidence="3" key="1">
    <citation type="submission" date="2022-11" db="UniProtKB">
        <authorList>
            <consortium name="WormBaseParasite"/>
        </authorList>
    </citation>
    <scope>IDENTIFICATION</scope>
</reference>
<evidence type="ECO:0000313" key="3">
    <source>
        <dbReference type="WBParaSite" id="PSAMB.scaffold4026size15960.g23229.t1"/>
    </source>
</evidence>
<dbReference type="Proteomes" id="UP000887566">
    <property type="component" value="Unplaced"/>
</dbReference>
<proteinExistence type="predicted"/>
<keyword evidence="1" id="KW-0812">Transmembrane</keyword>